<reference evidence="1" key="1">
    <citation type="submission" date="2021-06" db="EMBL/GenBank/DDBJ databases">
        <authorList>
            <person name="Kallberg Y."/>
            <person name="Tangrot J."/>
            <person name="Rosling A."/>
        </authorList>
    </citation>
    <scope>NUCLEOTIDE SEQUENCE</scope>
    <source>
        <strain evidence="1">IL203A</strain>
    </source>
</reference>
<name>A0ACA9L6N2_9GLOM</name>
<feature type="non-terminal residue" evidence="1">
    <location>
        <position position="45"/>
    </location>
</feature>
<accession>A0ACA9L6N2</accession>
<dbReference type="Proteomes" id="UP000789702">
    <property type="component" value="Unassembled WGS sequence"/>
</dbReference>
<dbReference type="EMBL" id="CAJVPU010002944">
    <property type="protein sequence ID" value="CAG8510412.1"/>
    <property type="molecule type" value="Genomic_DNA"/>
</dbReference>
<evidence type="ECO:0000313" key="1">
    <source>
        <dbReference type="EMBL" id="CAG8510412.1"/>
    </source>
</evidence>
<keyword evidence="2" id="KW-1185">Reference proteome</keyword>
<sequence length="45" mass="5054">MDFEGESNMLMDLEIVVDIFQTANESEVNNMDEAFASSLALKIIK</sequence>
<protein>
    <submittedName>
        <fullName evidence="1">2253_t:CDS:1</fullName>
    </submittedName>
</protein>
<proteinExistence type="predicted"/>
<organism evidence="1 2">
    <name type="scientific">Dentiscutata heterogama</name>
    <dbReference type="NCBI Taxonomy" id="1316150"/>
    <lineage>
        <taxon>Eukaryota</taxon>
        <taxon>Fungi</taxon>
        <taxon>Fungi incertae sedis</taxon>
        <taxon>Mucoromycota</taxon>
        <taxon>Glomeromycotina</taxon>
        <taxon>Glomeromycetes</taxon>
        <taxon>Diversisporales</taxon>
        <taxon>Gigasporaceae</taxon>
        <taxon>Dentiscutata</taxon>
    </lineage>
</organism>
<gene>
    <name evidence="1" type="ORF">DHETER_LOCUS3430</name>
</gene>
<comment type="caution">
    <text evidence="1">The sequence shown here is derived from an EMBL/GenBank/DDBJ whole genome shotgun (WGS) entry which is preliminary data.</text>
</comment>
<evidence type="ECO:0000313" key="2">
    <source>
        <dbReference type="Proteomes" id="UP000789702"/>
    </source>
</evidence>